<dbReference type="EMBL" id="CP069620">
    <property type="protein sequence ID" value="UZH55772.1"/>
    <property type="molecule type" value="Genomic_DNA"/>
</dbReference>
<evidence type="ECO:0000256" key="2">
    <source>
        <dbReference type="SAM" id="Phobius"/>
    </source>
</evidence>
<accession>A0ABY6NS80</accession>
<gene>
    <name evidence="3" type="ORF">JRG66_02485</name>
</gene>
<reference evidence="3" key="1">
    <citation type="submission" date="2021-02" db="EMBL/GenBank/DDBJ databases">
        <title>Salinimicrobium sp. nov. isolated from seawater in Tongyeong, Republic of Korea.</title>
        <authorList>
            <person name="Lee S.-J."/>
        </authorList>
    </citation>
    <scope>NUCLEOTIDE SEQUENCE</scope>
    <source>
        <strain evidence="3">HN-2-9-2</strain>
    </source>
</reference>
<keyword evidence="2" id="KW-0472">Membrane</keyword>
<protein>
    <submittedName>
        <fullName evidence="3">Uncharacterized protein</fullName>
    </submittedName>
</protein>
<sequence>MEKQNEKQKMKKPEPDLMVERTNRDPHGQLFYHPSMLSMAITGAIIGGILLGFIAWMVADGAWSVVGLGQMSAGNRGPGAFFGFVVGSGIGGLFGGLLGIHSTLRENRRVSEEKSRK</sequence>
<keyword evidence="2" id="KW-1133">Transmembrane helix</keyword>
<feature type="transmembrane region" description="Helical" evidence="2">
    <location>
        <begin position="37"/>
        <end position="59"/>
    </location>
</feature>
<feature type="transmembrane region" description="Helical" evidence="2">
    <location>
        <begin position="79"/>
        <end position="100"/>
    </location>
</feature>
<keyword evidence="2" id="KW-0812">Transmembrane</keyword>
<evidence type="ECO:0000313" key="4">
    <source>
        <dbReference type="Proteomes" id="UP001163981"/>
    </source>
</evidence>
<organism evidence="3 4">
    <name type="scientific">Salinimicrobium tongyeongense</name>
    <dbReference type="NCBI Taxonomy" id="2809707"/>
    <lineage>
        <taxon>Bacteria</taxon>
        <taxon>Pseudomonadati</taxon>
        <taxon>Bacteroidota</taxon>
        <taxon>Flavobacteriia</taxon>
        <taxon>Flavobacteriales</taxon>
        <taxon>Flavobacteriaceae</taxon>
        <taxon>Salinimicrobium</taxon>
    </lineage>
</organism>
<name>A0ABY6NS80_9FLAO</name>
<dbReference type="RefSeq" id="WP_265164172.1">
    <property type="nucleotide sequence ID" value="NZ_CP069620.1"/>
</dbReference>
<proteinExistence type="predicted"/>
<evidence type="ECO:0000256" key="1">
    <source>
        <dbReference type="SAM" id="MobiDB-lite"/>
    </source>
</evidence>
<evidence type="ECO:0000313" key="3">
    <source>
        <dbReference type="EMBL" id="UZH55772.1"/>
    </source>
</evidence>
<feature type="region of interest" description="Disordered" evidence="1">
    <location>
        <begin position="1"/>
        <end position="21"/>
    </location>
</feature>
<keyword evidence="4" id="KW-1185">Reference proteome</keyword>
<dbReference type="Proteomes" id="UP001163981">
    <property type="component" value="Chromosome"/>
</dbReference>